<name>A0A443Q4A9_9MAGN</name>
<keyword evidence="3" id="KW-0418">Kinase</keyword>
<dbReference type="OrthoDB" id="514967at2759"/>
<keyword evidence="3" id="KW-0808">Transferase</keyword>
<dbReference type="Pfam" id="PF00705">
    <property type="entry name" value="PCNA_N"/>
    <property type="match status" value="1"/>
</dbReference>
<protein>
    <submittedName>
        <fullName evidence="3">Serine/threonine-protein kinase TOR</fullName>
    </submittedName>
</protein>
<comment type="caution">
    <text evidence="3">The sequence shown here is derived from an EMBL/GenBank/DDBJ whole genome shotgun (WGS) entry which is preliminary data.</text>
</comment>
<dbReference type="GO" id="GO:0006275">
    <property type="term" value="P:regulation of DNA replication"/>
    <property type="evidence" value="ECO:0007669"/>
    <property type="project" value="InterPro"/>
</dbReference>
<feature type="domain" description="Proliferating cell nuclear antigen PCNA N-terminal" evidence="2">
    <location>
        <begin position="1"/>
        <end position="29"/>
    </location>
</feature>
<dbReference type="AlphaFoldDB" id="A0A443Q4A9"/>
<gene>
    <name evidence="3" type="ORF">CKAN_02732500</name>
</gene>
<organism evidence="3 4">
    <name type="scientific">Cinnamomum micranthum f. kanehirae</name>
    <dbReference type="NCBI Taxonomy" id="337451"/>
    <lineage>
        <taxon>Eukaryota</taxon>
        <taxon>Viridiplantae</taxon>
        <taxon>Streptophyta</taxon>
        <taxon>Embryophyta</taxon>
        <taxon>Tracheophyta</taxon>
        <taxon>Spermatophyta</taxon>
        <taxon>Magnoliopsida</taxon>
        <taxon>Magnoliidae</taxon>
        <taxon>Laurales</taxon>
        <taxon>Lauraceae</taxon>
        <taxon>Cinnamomum</taxon>
    </lineage>
</organism>
<dbReference type="EMBL" id="QPKB01000155">
    <property type="protein sequence ID" value="RWR97860.1"/>
    <property type="molecule type" value="Genomic_DNA"/>
</dbReference>
<evidence type="ECO:0000256" key="1">
    <source>
        <dbReference type="SAM" id="MobiDB-lite"/>
    </source>
</evidence>
<dbReference type="STRING" id="337451.A0A443Q4A9"/>
<evidence type="ECO:0000313" key="4">
    <source>
        <dbReference type="Proteomes" id="UP000283530"/>
    </source>
</evidence>
<evidence type="ECO:0000313" key="3">
    <source>
        <dbReference type="EMBL" id="RWR97860.1"/>
    </source>
</evidence>
<evidence type="ECO:0000259" key="2">
    <source>
        <dbReference type="Pfam" id="PF00705"/>
    </source>
</evidence>
<dbReference type="GO" id="GO:0016301">
    <property type="term" value="F:kinase activity"/>
    <property type="evidence" value="ECO:0007669"/>
    <property type="project" value="UniProtKB-KW"/>
</dbReference>
<feature type="region of interest" description="Disordered" evidence="1">
    <location>
        <begin position="253"/>
        <end position="275"/>
    </location>
</feature>
<feature type="compositionally biased region" description="Polar residues" evidence="1">
    <location>
        <begin position="259"/>
        <end position="275"/>
    </location>
</feature>
<dbReference type="InterPro" id="IPR022648">
    <property type="entry name" value="Pr_cel_nuc_antig_N"/>
</dbReference>
<dbReference type="Proteomes" id="UP000283530">
    <property type="component" value="Unassembled WGS sequence"/>
</dbReference>
<reference evidence="3 4" key="1">
    <citation type="journal article" date="2019" name="Nat. Plants">
        <title>Stout camphor tree genome fills gaps in understanding of flowering plant genome evolution.</title>
        <authorList>
            <person name="Chaw S.M."/>
            <person name="Liu Y.C."/>
            <person name="Wu Y.W."/>
            <person name="Wang H.Y."/>
            <person name="Lin C.I."/>
            <person name="Wu C.S."/>
            <person name="Ke H.M."/>
            <person name="Chang L.Y."/>
            <person name="Hsu C.Y."/>
            <person name="Yang H.T."/>
            <person name="Sudianto E."/>
            <person name="Hsu M.H."/>
            <person name="Wu K.P."/>
            <person name="Wang L.N."/>
            <person name="Leebens-Mack J.H."/>
            <person name="Tsai I.J."/>
        </authorList>
    </citation>
    <scope>NUCLEOTIDE SEQUENCE [LARGE SCALE GENOMIC DNA]</scope>
    <source>
        <strain evidence="4">cv. Chaw 1501</strain>
        <tissue evidence="3">Young leaves</tissue>
    </source>
</reference>
<proteinExistence type="predicted"/>
<dbReference type="GO" id="GO:0003677">
    <property type="term" value="F:DNA binding"/>
    <property type="evidence" value="ECO:0007669"/>
    <property type="project" value="InterPro"/>
</dbReference>
<keyword evidence="4" id="KW-1185">Reference proteome</keyword>
<sequence length="333" mass="37717">MDSSHVALLLRSDCFEHFRCDRALSSSSNASVMTTSSTTPTPSPSFLKAPVPSWLKKMWRKAVLSCFRAENKRRNSPSPKISISNRKHKLKQLCKNKLETAIAGRMRCLAALARWEEPNNLYKEYWTAVKLLARVSRSTGNGTKWLIGVIGVVHCLVVNRDLKFTTFVEVRNAHLMKQKVYCLVVNRDLKFTTFGEADMIEFGCWSGAGTNPYAAFARHPLPIRSEKQKGLKSISDLKGRLSSSSQMKTMIAPPAPSLKSFTTRKTQNPKHSNVENESGLSNFIPVLIRDRQICTELEMIRQKFSIQRALVIVRHVKIMGSLVRSRDYQDQQT</sequence>
<accession>A0A443Q4A9</accession>